<feature type="compositionally biased region" description="Low complexity" evidence="1">
    <location>
        <begin position="33"/>
        <end position="69"/>
    </location>
</feature>
<accession>A0A8I0TNF2</accession>
<dbReference type="AlphaFoldDB" id="A0A8I0TNF2"/>
<evidence type="ECO:0000313" key="2">
    <source>
        <dbReference type="EMBL" id="MBE1594157.1"/>
    </source>
</evidence>
<feature type="region of interest" description="Disordered" evidence="1">
    <location>
        <begin position="33"/>
        <end position="87"/>
    </location>
</feature>
<protein>
    <submittedName>
        <fullName evidence="2">Uncharacterized protein</fullName>
    </submittedName>
</protein>
<comment type="caution">
    <text evidence="2">The sequence shown here is derived from an EMBL/GenBank/DDBJ whole genome shotgun (WGS) entry which is preliminary data.</text>
</comment>
<evidence type="ECO:0000313" key="3">
    <source>
        <dbReference type="Proteomes" id="UP000629287"/>
    </source>
</evidence>
<reference evidence="2 3" key="1">
    <citation type="submission" date="2020-10" db="EMBL/GenBank/DDBJ databases">
        <title>Sequencing the genomes of 1000 actinobacteria strains.</title>
        <authorList>
            <person name="Klenk H.-P."/>
        </authorList>
    </citation>
    <scope>NUCLEOTIDE SEQUENCE [LARGE SCALE GENOMIC DNA]</scope>
    <source>
        <strain evidence="2 3">DSM 41803</strain>
    </source>
</reference>
<name>A0A8I0TNF2_9ACTN</name>
<dbReference type="Proteomes" id="UP000629287">
    <property type="component" value="Unassembled WGS sequence"/>
</dbReference>
<proteinExistence type="predicted"/>
<dbReference type="EMBL" id="JADBGF010000001">
    <property type="protein sequence ID" value="MBE1594157.1"/>
    <property type="molecule type" value="Genomic_DNA"/>
</dbReference>
<keyword evidence="3" id="KW-1185">Reference proteome</keyword>
<gene>
    <name evidence="2" type="ORF">H4687_000286</name>
</gene>
<sequence>MTRRYSYLVVSRTAIPRCQPSISASGHVHAIAAPQAAPSSARHGSRAATRGPYATTATPTTRAAGVPGPTWGPQSAYRGGQPTCRLS</sequence>
<organism evidence="2 3">
    <name type="scientific">Streptomyces stelliscabiei</name>
    <dbReference type="NCBI Taxonomy" id="146820"/>
    <lineage>
        <taxon>Bacteria</taxon>
        <taxon>Bacillati</taxon>
        <taxon>Actinomycetota</taxon>
        <taxon>Actinomycetes</taxon>
        <taxon>Kitasatosporales</taxon>
        <taxon>Streptomycetaceae</taxon>
        <taxon>Streptomyces</taxon>
    </lineage>
</organism>
<evidence type="ECO:0000256" key="1">
    <source>
        <dbReference type="SAM" id="MobiDB-lite"/>
    </source>
</evidence>